<accession>A0ABT1WIS2</accession>
<reference evidence="2 3" key="1">
    <citation type="submission" date="2022-07" db="EMBL/GenBank/DDBJ databases">
        <authorList>
            <person name="Xamxidin M."/>
            <person name="Wu M."/>
        </authorList>
    </citation>
    <scope>NUCLEOTIDE SEQUENCE [LARGE SCALE GENOMIC DNA]</scope>
    <source>
        <strain evidence="2 3">NBRC 111650</strain>
    </source>
</reference>
<name>A0ABT1WIS2_9BURK</name>
<evidence type="ECO:0000313" key="3">
    <source>
        <dbReference type="Proteomes" id="UP001204142"/>
    </source>
</evidence>
<feature type="chain" id="PRO_5047136066" description="DUF4156 domain-containing protein" evidence="1">
    <location>
        <begin position="24"/>
        <end position="134"/>
    </location>
</feature>
<evidence type="ECO:0008006" key="4">
    <source>
        <dbReference type="Google" id="ProtNLM"/>
    </source>
</evidence>
<dbReference type="RefSeq" id="WP_256765216.1">
    <property type="nucleotide sequence ID" value="NZ_JANIGO010000005.1"/>
</dbReference>
<keyword evidence="3" id="KW-1185">Reference proteome</keyword>
<feature type="signal peptide" evidence="1">
    <location>
        <begin position="1"/>
        <end position="23"/>
    </location>
</feature>
<evidence type="ECO:0000313" key="2">
    <source>
        <dbReference type="EMBL" id="MCQ8897410.1"/>
    </source>
</evidence>
<gene>
    <name evidence="2" type="ORF">NQT62_13290</name>
</gene>
<evidence type="ECO:0000256" key="1">
    <source>
        <dbReference type="SAM" id="SignalP"/>
    </source>
</evidence>
<dbReference type="Proteomes" id="UP001204142">
    <property type="component" value="Unassembled WGS sequence"/>
</dbReference>
<comment type="caution">
    <text evidence="2">The sequence shown here is derived from an EMBL/GenBank/DDBJ whole genome shotgun (WGS) entry which is preliminary data.</text>
</comment>
<sequence length="134" mass="14197">MTRTNFSRLVAPLALTLSALALSACVAVVPAPGQSPASGENTTQPASLCNMEGPATQKLQDGTTLAEITQTCEQTEVKITNNHAKHPKRCNVVIGGQGSELYIQPGESRSLTQTGPVAKADVRINCLNDWNRPK</sequence>
<dbReference type="PROSITE" id="PS51257">
    <property type="entry name" value="PROKAR_LIPOPROTEIN"/>
    <property type="match status" value="1"/>
</dbReference>
<organism evidence="2 3">
    <name type="scientific">Limnobacter humi</name>
    <dbReference type="NCBI Taxonomy" id="1778671"/>
    <lineage>
        <taxon>Bacteria</taxon>
        <taxon>Pseudomonadati</taxon>
        <taxon>Pseudomonadota</taxon>
        <taxon>Betaproteobacteria</taxon>
        <taxon>Burkholderiales</taxon>
        <taxon>Burkholderiaceae</taxon>
        <taxon>Limnobacter</taxon>
    </lineage>
</organism>
<protein>
    <recommendedName>
        <fullName evidence="4">DUF4156 domain-containing protein</fullName>
    </recommendedName>
</protein>
<keyword evidence="1" id="KW-0732">Signal</keyword>
<dbReference type="EMBL" id="JANIGO010000005">
    <property type="protein sequence ID" value="MCQ8897410.1"/>
    <property type="molecule type" value="Genomic_DNA"/>
</dbReference>
<proteinExistence type="predicted"/>